<dbReference type="RefSeq" id="XP_043183797.1">
    <property type="nucleotide sequence ID" value="XM_043328412.1"/>
</dbReference>
<dbReference type="InterPro" id="IPR004875">
    <property type="entry name" value="DDE_SF_endonuclease_dom"/>
</dbReference>
<dbReference type="InterPro" id="IPR050863">
    <property type="entry name" value="CenT-Element_Derived"/>
</dbReference>
<feature type="domain" description="DDE-1" evidence="1">
    <location>
        <begin position="88"/>
        <end position="252"/>
    </location>
</feature>
<dbReference type="PANTHER" id="PTHR19303">
    <property type="entry name" value="TRANSPOSON"/>
    <property type="match status" value="1"/>
</dbReference>
<dbReference type="KEGG" id="rsx:RhiXN_08596"/>
<accession>A0A8H8P1L8</accession>
<sequence length="273" mass="30722">MPADCCVLRQSLTFQQQLQVAAFYCKNKETLPMGKIHRFGIKQYTFHGEAALAPIAELKNHKCTIQESPKSGLASQALPGVKADKTWLTYVLGTSATGEKLPPFTIGFASRPCCFTNGPPSNYGFDYASNKKAWMTAELWQAYLEHLNAQMESQGCWILLLCDNASSHKHDPARTPNIEVYYLPPNLMSWIQPMDAGIIRNFKSNYCRLHTKFVLDCEAAGTLNPYKVHQLDAMWSQQAWDKVSASSIQNCWQHTGILPKLWEVKCQLSNVSL</sequence>
<dbReference type="GO" id="GO:0005634">
    <property type="term" value="C:nucleus"/>
    <property type="evidence" value="ECO:0007669"/>
    <property type="project" value="TreeGrafter"/>
</dbReference>
<dbReference type="EMBL" id="CP059667">
    <property type="protein sequence ID" value="QRW23560.1"/>
    <property type="molecule type" value="Genomic_DNA"/>
</dbReference>
<dbReference type="GeneID" id="67030875"/>
<gene>
    <name evidence="2" type="ORF">RhiXN_08596</name>
</gene>
<name>A0A8H8P1L8_9AGAM</name>
<organism evidence="2 3">
    <name type="scientific">Rhizoctonia solani</name>
    <dbReference type="NCBI Taxonomy" id="456999"/>
    <lineage>
        <taxon>Eukaryota</taxon>
        <taxon>Fungi</taxon>
        <taxon>Dikarya</taxon>
        <taxon>Basidiomycota</taxon>
        <taxon>Agaricomycotina</taxon>
        <taxon>Agaricomycetes</taxon>
        <taxon>Cantharellales</taxon>
        <taxon>Ceratobasidiaceae</taxon>
        <taxon>Rhizoctonia</taxon>
    </lineage>
</organism>
<dbReference type="Pfam" id="PF03184">
    <property type="entry name" value="DDE_1"/>
    <property type="match status" value="1"/>
</dbReference>
<evidence type="ECO:0000313" key="3">
    <source>
        <dbReference type="Proteomes" id="UP000650533"/>
    </source>
</evidence>
<dbReference type="PANTHER" id="PTHR19303:SF73">
    <property type="entry name" value="PROTEIN PDC2"/>
    <property type="match status" value="1"/>
</dbReference>
<dbReference type="AlphaFoldDB" id="A0A8H8P1L8"/>
<reference evidence="2" key="1">
    <citation type="submission" date="2020-05" db="EMBL/GenBank/DDBJ databases">
        <title>Evolutionary and genomic comparisons of hybrid uninucleate and nonhybrid Rhizoctonia fungi.</title>
        <authorList>
            <person name="Li C."/>
            <person name="Chen X."/>
        </authorList>
    </citation>
    <scope>NUCLEOTIDE SEQUENCE</scope>
    <source>
        <strain evidence="2">AG-1 IA</strain>
    </source>
</reference>
<evidence type="ECO:0000259" key="1">
    <source>
        <dbReference type="Pfam" id="PF03184"/>
    </source>
</evidence>
<evidence type="ECO:0000313" key="2">
    <source>
        <dbReference type="EMBL" id="QRW23560.1"/>
    </source>
</evidence>
<dbReference type="Proteomes" id="UP000650533">
    <property type="component" value="Chromosome 10"/>
</dbReference>
<protein>
    <submittedName>
        <fullName evidence="2">Tigger transposable element-derived protein 6</fullName>
    </submittedName>
</protein>
<proteinExistence type="predicted"/>
<dbReference type="GO" id="GO:0003677">
    <property type="term" value="F:DNA binding"/>
    <property type="evidence" value="ECO:0007669"/>
    <property type="project" value="TreeGrafter"/>
</dbReference>